<sequence>MAYDVAVVGAGFSAIAVTINLLKQLPCDCSIAVIGDDPGFGRGTAYRSEFYIHRLNVPAGRMSVLPEEPNNFLEWLEKKGRSVSPELFASRNDYGLYLRDTLAGLLRNRNGRARVDFIRRKATGCVTSDADGWRFRIDGTADLLARQVVLCLGVGAARLPVKDDMIDHAIRRRVIESPWRLSWLSRVGRDDSICLLGSGLTMIDQVLALRAQGHRGAIHVLSRRGLLPHPHDLRHGAPQKPELPETREISQILAALRKQVRSGVAWRSVMDGLRPITQSLWQELTDAQKARFLRHAMPWWNVHRHRIDPALYERFIGLVEGGTLINHAGYVQAIDENRGRACIHYRPRGEQSQRTIAADWVVNCTGMERAGIAHSPLLREMRDNEIVSANPLGLGIEVDTQSRVMNNRGEIQPGLFAVGALTASRFWEITAVPDIRVQAKAVADHIAADCAQDGTHIAQAL</sequence>
<dbReference type="PANTHER" id="PTHR40254:SF1">
    <property type="entry name" value="BLR0577 PROTEIN"/>
    <property type="match status" value="1"/>
</dbReference>
<dbReference type="SUPFAM" id="SSF51905">
    <property type="entry name" value="FAD/NAD(P)-binding domain"/>
    <property type="match status" value="1"/>
</dbReference>
<gene>
    <name evidence="2" type="ORF">Q2T52_08020</name>
</gene>
<dbReference type="Proteomes" id="UP001169006">
    <property type="component" value="Unassembled WGS sequence"/>
</dbReference>
<dbReference type="EMBL" id="JAUKWQ010000002">
    <property type="protein sequence ID" value="MDO1582039.1"/>
    <property type="molecule type" value="Genomic_DNA"/>
</dbReference>
<evidence type="ECO:0000259" key="1">
    <source>
        <dbReference type="Pfam" id="PF13454"/>
    </source>
</evidence>
<dbReference type="PANTHER" id="PTHR40254">
    <property type="entry name" value="BLR0577 PROTEIN"/>
    <property type="match status" value="1"/>
</dbReference>
<dbReference type="InterPro" id="IPR052189">
    <property type="entry name" value="L-asp_N-monooxygenase_NS-form"/>
</dbReference>
<keyword evidence="3" id="KW-1185">Reference proteome</keyword>
<protein>
    <submittedName>
        <fullName evidence="2">FAD/NAD(P)-binding protein</fullName>
    </submittedName>
</protein>
<organism evidence="2 3">
    <name type="scientific">Rhizobium oryzicola</name>
    <dbReference type="NCBI Taxonomy" id="1232668"/>
    <lineage>
        <taxon>Bacteria</taxon>
        <taxon>Pseudomonadati</taxon>
        <taxon>Pseudomonadota</taxon>
        <taxon>Alphaproteobacteria</taxon>
        <taxon>Hyphomicrobiales</taxon>
        <taxon>Rhizobiaceae</taxon>
        <taxon>Rhizobium/Agrobacterium group</taxon>
        <taxon>Rhizobium</taxon>
    </lineage>
</organism>
<reference evidence="2" key="2">
    <citation type="submission" date="2023-07" db="EMBL/GenBank/DDBJ databases">
        <authorList>
            <person name="Sun H."/>
        </authorList>
    </citation>
    <scope>NUCLEOTIDE SEQUENCE</scope>
    <source>
        <strain evidence="2">05753</strain>
    </source>
</reference>
<proteinExistence type="predicted"/>
<accession>A0ABT8SUC0</accession>
<dbReference type="Gene3D" id="3.50.50.60">
    <property type="entry name" value="FAD/NAD(P)-binding domain"/>
    <property type="match status" value="1"/>
</dbReference>
<reference evidence="2" key="1">
    <citation type="journal article" date="2015" name="Int. J. Syst. Evol. Microbiol.">
        <title>Rhizobium oryzicola sp. nov., potential plant-growth-promoting endophytic bacteria isolated from rice roots.</title>
        <authorList>
            <person name="Zhang X.X."/>
            <person name="Gao J.S."/>
            <person name="Cao Y.H."/>
            <person name="Sheirdil R.A."/>
            <person name="Wang X.C."/>
            <person name="Zhang L."/>
        </authorList>
    </citation>
    <scope>NUCLEOTIDE SEQUENCE</scope>
    <source>
        <strain evidence="2">05753</strain>
    </source>
</reference>
<evidence type="ECO:0000313" key="2">
    <source>
        <dbReference type="EMBL" id="MDO1582039.1"/>
    </source>
</evidence>
<comment type="caution">
    <text evidence="2">The sequence shown here is derived from an EMBL/GenBank/DDBJ whole genome shotgun (WGS) entry which is preliminary data.</text>
</comment>
<dbReference type="Pfam" id="PF13454">
    <property type="entry name" value="NAD_binding_9"/>
    <property type="match status" value="1"/>
</dbReference>
<dbReference type="InterPro" id="IPR036188">
    <property type="entry name" value="FAD/NAD-bd_sf"/>
</dbReference>
<dbReference type="RefSeq" id="WP_302076186.1">
    <property type="nucleotide sequence ID" value="NZ_JAUKWQ010000002.1"/>
</dbReference>
<name>A0ABT8SUC0_9HYPH</name>
<dbReference type="InterPro" id="IPR038732">
    <property type="entry name" value="HpyO/CreE_NAD-binding"/>
</dbReference>
<evidence type="ECO:0000313" key="3">
    <source>
        <dbReference type="Proteomes" id="UP001169006"/>
    </source>
</evidence>
<feature type="domain" description="FAD-dependent urate hydroxylase HpyO/Asp monooxygenase CreE-like FAD/NAD(P)-binding" evidence="1">
    <location>
        <begin position="6"/>
        <end position="154"/>
    </location>
</feature>